<name>A0A2M7SBG8_9BACT</name>
<dbReference type="GO" id="GO:0006302">
    <property type="term" value="P:double-strand break repair"/>
    <property type="evidence" value="ECO:0007669"/>
    <property type="project" value="TreeGrafter"/>
</dbReference>
<dbReference type="AlphaFoldDB" id="A0A2M7SBG8"/>
<comment type="caution">
    <text evidence="3">The sequence shown here is derived from an EMBL/GenBank/DDBJ whole genome shotgun (WGS) entry which is preliminary data.</text>
</comment>
<evidence type="ECO:0000259" key="2">
    <source>
        <dbReference type="Pfam" id="PF02463"/>
    </source>
</evidence>
<protein>
    <recommendedName>
        <fullName evidence="2">RecF/RecN/SMC N-terminal domain-containing protein</fullName>
    </recommendedName>
</protein>
<dbReference type="PANTHER" id="PTHR32182">
    <property type="entry name" value="DNA REPLICATION AND REPAIR PROTEIN RECF"/>
    <property type="match status" value="1"/>
</dbReference>
<dbReference type="NCBIfam" id="NF045780">
    <property type="entry name" value="TrlF_fam_ATP"/>
    <property type="match status" value="1"/>
</dbReference>
<dbReference type="InterPro" id="IPR054787">
    <property type="entry name" value="TrlF_ATPase"/>
</dbReference>
<sequence>MGDTMSTYQDILNKINDLRKRIATFHKVVIHAHSPGGSGWKSGNIDSFSETAKWKKEEVAFIEGLKKGDIDLLALTDHMKCSFACELSGADEFSGKITILPGMEVNFRPAPPFNHFRLHLLVIYPEKYPLEKVRKIVPNDVRAEKDCNGQEEIKNIDLQEFIKNVHDSGGLCIAAHIDTDRGVRRTFKQLGKDGIVFYDPNGTLSAEEEKQISEAFKKWILTAGFDGIEVSKYEDKAHYRWASEIDGAVVSIAVLRTSDGHCVGDILKEDRFTYIKMTKPGFSDLKKALCFPDTRIRFAEDLPPTPCPRILGIQIISAGAGGFFKNLEVAFSDNLTCLIGPRGSGKSAIIEALRYIFGYNLTLDKIEEGDELTKKLKELQKATLSNCVIRVIYSGSGEKISVLEATYDAKQEYASRVFTIDGTDCEIHNIEASGQFPLRLFGWSEIETLGREAHRQRDLLDRLVPCLNEKLQSKDELRRLLAQKRKEIEASLTKLNSILKRKSEKIKRYTEYKADFDRYNTPEMEKIFSANDYANAKLLIFTKVKENAESYVSQLKDLEKMDLLSGCDELLNDKSQDFSKWWLEKKEQIALNAKEIEVEGFIAKAKSVLKAVIEKIDLEIVAIEEEITKTDSVIRNGLSGRDSDIAIADLRRTSNERLKEVEVLRKEYMTEWANFEKILKEWKETCSTLNALQHKITGKRITQKEKIEARLNQFETKIMKISIDFKAGQDRSDFEDFLNGDNFFTQSEHGKFRQKDYPRRLATLFTPTEVSEIILNNEKDKLIKDIMADGARIDVDDEMATRILSAFYPFSNDEEAKVPIVDGNKLRKVLEIAEVKWDDLERILLNGEPVEHKSPGQRSSAMLPLIALAETVPLVIDQPEDNLDNQLVGEVLVDILAELKQKRQIIVATHNPNIVVSGDAEEIIVLDALSSKEGKCKICGSIDNAEIVNSVISIMEGGKDAFITRHRRYGLG</sequence>
<dbReference type="Proteomes" id="UP000229307">
    <property type="component" value="Unassembled WGS sequence"/>
</dbReference>
<feature type="domain" description="RecF/RecN/SMC N-terminal" evidence="2">
    <location>
        <begin position="325"/>
        <end position="918"/>
    </location>
</feature>
<feature type="coiled-coil region" evidence="1">
    <location>
        <begin position="467"/>
        <end position="494"/>
    </location>
</feature>
<dbReference type="Gene3D" id="3.20.20.140">
    <property type="entry name" value="Metal-dependent hydrolases"/>
    <property type="match status" value="1"/>
</dbReference>
<reference evidence="4" key="1">
    <citation type="submission" date="2017-09" db="EMBL/GenBank/DDBJ databases">
        <title>Depth-based differentiation of microbial function through sediment-hosted aquifers and enrichment of novel symbionts in the deep terrestrial subsurface.</title>
        <authorList>
            <person name="Probst A.J."/>
            <person name="Ladd B."/>
            <person name="Jarett J.K."/>
            <person name="Geller-Mcgrath D.E."/>
            <person name="Sieber C.M.K."/>
            <person name="Emerson J.B."/>
            <person name="Anantharaman K."/>
            <person name="Thomas B.C."/>
            <person name="Malmstrom R."/>
            <person name="Stieglmeier M."/>
            <person name="Klingl A."/>
            <person name="Woyke T."/>
            <person name="Ryan C.M."/>
            <person name="Banfield J.F."/>
        </authorList>
    </citation>
    <scope>NUCLEOTIDE SEQUENCE [LARGE SCALE GENOMIC DNA]</scope>
</reference>
<dbReference type="PANTHER" id="PTHR32182:SF22">
    <property type="entry name" value="ATP-DEPENDENT ENDONUCLEASE, OLD FAMILY-RELATED"/>
    <property type="match status" value="1"/>
</dbReference>
<dbReference type="Gene3D" id="3.40.50.300">
    <property type="entry name" value="P-loop containing nucleotide triphosphate hydrolases"/>
    <property type="match status" value="2"/>
</dbReference>
<evidence type="ECO:0000256" key="1">
    <source>
        <dbReference type="SAM" id="Coils"/>
    </source>
</evidence>
<dbReference type="InterPro" id="IPR003395">
    <property type="entry name" value="RecF/RecN/SMC_N"/>
</dbReference>
<dbReference type="InterPro" id="IPR016195">
    <property type="entry name" value="Pol/histidinol_Pase-like"/>
</dbReference>
<dbReference type="EMBL" id="PFMR01000164">
    <property type="protein sequence ID" value="PIZ16841.1"/>
    <property type="molecule type" value="Genomic_DNA"/>
</dbReference>
<dbReference type="Pfam" id="PF02463">
    <property type="entry name" value="SMC_N"/>
    <property type="match status" value="1"/>
</dbReference>
<evidence type="ECO:0000313" key="3">
    <source>
        <dbReference type="EMBL" id="PIZ16841.1"/>
    </source>
</evidence>
<proteinExistence type="predicted"/>
<organism evidence="3 4">
    <name type="scientific">Candidatus Desantisbacteria bacterium CG_4_10_14_0_8_um_filter_48_22</name>
    <dbReference type="NCBI Taxonomy" id="1974543"/>
    <lineage>
        <taxon>Bacteria</taxon>
        <taxon>Candidatus Desantisiibacteriota</taxon>
    </lineage>
</organism>
<accession>A0A2M7SBG8</accession>
<gene>
    <name evidence="3" type="ORF">COY52_05930</name>
</gene>
<dbReference type="SUPFAM" id="SSF52540">
    <property type="entry name" value="P-loop containing nucleoside triphosphate hydrolases"/>
    <property type="match status" value="1"/>
</dbReference>
<evidence type="ECO:0000313" key="4">
    <source>
        <dbReference type="Proteomes" id="UP000229307"/>
    </source>
</evidence>
<dbReference type="SUPFAM" id="SSF89550">
    <property type="entry name" value="PHP domain-like"/>
    <property type="match status" value="1"/>
</dbReference>
<dbReference type="InterPro" id="IPR027417">
    <property type="entry name" value="P-loop_NTPase"/>
</dbReference>
<dbReference type="GO" id="GO:0000731">
    <property type="term" value="P:DNA synthesis involved in DNA repair"/>
    <property type="evidence" value="ECO:0007669"/>
    <property type="project" value="TreeGrafter"/>
</dbReference>
<keyword evidence="1" id="KW-0175">Coiled coil</keyword>